<name>A0A2G9CE77_9BURK</name>
<dbReference type="OrthoDB" id="9010714at2"/>
<evidence type="ECO:0000313" key="2">
    <source>
        <dbReference type="Proteomes" id="UP000231501"/>
    </source>
</evidence>
<dbReference type="EMBL" id="PEOG01000007">
    <property type="protein sequence ID" value="PIM54738.1"/>
    <property type="molecule type" value="Genomic_DNA"/>
</dbReference>
<proteinExistence type="predicted"/>
<evidence type="ECO:0000313" key="1">
    <source>
        <dbReference type="EMBL" id="PIM54738.1"/>
    </source>
</evidence>
<dbReference type="RefSeq" id="WP_099859854.1">
    <property type="nucleotide sequence ID" value="NZ_PEOG01000007.1"/>
</dbReference>
<protein>
    <submittedName>
        <fullName evidence="1">Uncharacterized protein</fullName>
    </submittedName>
</protein>
<accession>A0A2G9CE77</accession>
<dbReference type="AlphaFoldDB" id="A0A2G9CE77"/>
<reference evidence="1 2" key="1">
    <citation type="submission" date="2017-11" db="EMBL/GenBank/DDBJ databases">
        <title>Draft genome sequence of Mitsuaria sp. HWN-4.</title>
        <authorList>
            <person name="Gundlapally S.R."/>
        </authorList>
    </citation>
    <scope>NUCLEOTIDE SEQUENCE [LARGE SCALE GENOMIC DNA]</scope>
    <source>
        <strain evidence="1 2">HWN-4</strain>
    </source>
</reference>
<keyword evidence="2" id="KW-1185">Reference proteome</keyword>
<comment type="caution">
    <text evidence="1">The sequence shown here is derived from an EMBL/GenBank/DDBJ whole genome shotgun (WGS) entry which is preliminary data.</text>
</comment>
<organism evidence="1 2">
    <name type="scientific">Roseateles chitinivorans</name>
    <dbReference type="NCBI Taxonomy" id="2917965"/>
    <lineage>
        <taxon>Bacteria</taxon>
        <taxon>Pseudomonadati</taxon>
        <taxon>Pseudomonadota</taxon>
        <taxon>Betaproteobacteria</taxon>
        <taxon>Burkholderiales</taxon>
        <taxon>Sphaerotilaceae</taxon>
        <taxon>Roseateles</taxon>
    </lineage>
</organism>
<sequence length="137" mass="15234">MSWDVSLYKFSQRYQAVAEIPDDEQPSDLGSLREVQAAITSVFPETDWTDPRWGIFDSAIGSIEFNVGKDDPVKSLGLHVRAGDGIVDGILLLCEHMDCQAIDLGDGSFLEQSDEPTRSLQKWRAYRGQILEQGKAS</sequence>
<gene>
    <name evidence="1" type="ORF">CS062_02300</name>
</gene>
<dbReference type="Proteomes" id="UP000231501">
    <property type="component" value="Unassembled WGS sequence"/>
</dbReference>